<keyword evidence="3" id="KW-0238">DNA-binding</keyword>
<proteinExistence type="predicted"/>
<keyword evidence="4" id="KW-1185">Reference proteome</keyword>
<dbReference type="RefSeq" id="WP_386071696.1">
    <property type="nucleotide sequence ID" value="NZ_JBHTJT010000002.1"/>
</dbReference>
<sequence length="55" mass="6629">MTRRPLQLRLPPELKDWIAHQAQRNNASQNSEIVRAVRERMERTERELTRMEASQ</sequence>
<dbReference type="Pfam" id="PF03869">
    <property type="entry name" value="Arc"/>
    <property type="match status" value="1"/>
</dbReference>
<gene>
    <name evidence="3" type="ORF">ACFQ2S_00100</name>
</gene>
<dbReference type="Proteomes" id="UP001597108">
    <property type="component" value="Unassembled WGS sequence"/>
</dbReference>
<evidence type="ECO:0000313" key="4">
    <source>
        <dbReference type="Proteomes" id="UP001597108"/>
    </source>
</evidence>
<reference evidence="4" key="1">
    <citation type="journal article" date="2019" name="Int. J. Syst. Evol. Microbiol.">
        <title>The Global Catalogue of Microorganisms (GCM) 10K type strain sequencing project: providing services to taxonomists for standard genome sequencing and annotation.</title>
        <authorList>
            <consortium name="The Broad Institute Genomics Platform"/>
            <consortium name="The Broad Institute Genome Sequencing Center for Infectious Disease"/>
            <person name="Wu L."/>
            <person name="Ma J."/>
        </authorList>
    </citation>
    <scope>NUCLEOTIDE SEQUENCE [LARGE SCALE GENOMIC DNA]</scope>
    <source>
        <strain evidence="4">CCUG 60524</strain>
    </source>
</reference>
<comment type="caution">
    <text evidence="3">The sequence shown here is derived from an EMBL/GenBank/DDBJ whole genome shotgun (WGS) entry which is preliminary data.</text>
</comment>
<organism evidence="3 4">
    <name type="scientific">Tropicimonas aquimaris</name>
    <dbReference type="NCBI Taxonomy" id="914152"/>
    <lineage>
        <taxon>Bacteria</taxon>
        <taxon>Pseudomonadati</taxon>
        <taxon>Pseudomonadota</taxon>
        <taxon>Alphaproteobacteria</taxon>
        <taxon>Rhodobacterales</taxon>
        <taxon>Roseobacteraceae</taxon>
        <taxon>Tropicimonas</taxon>
    </lineage>
</organism>
<dbReference type="SUPFAM" id="SSF47598">
    <property type="entry name" value="Ribbon-helix-helix"/>
    <property type="match status" value="1"/>
</dbReference>
<dbReference type="GO" id="GO:0003677">
    <property type="term" value="F:DNA binding"/>
    <property type="evidence" value="ECO:0007669"/>
    <property type="project" value="UniProtKB-KW"/>
</dbReference>
<evidence type="ECO:0000256" key="1">
    <source>
        <dbReference type="SAM" id="Coils"/>
    </source>
</evidence>
<evidence type="ECO:0000313" key="3">
    <source>
        <dbReference type="EMBL" id="MFD0978044.1"/>
    </source>
</evidence>
<dbReference type="InterPro" id="IPR010985">
    <property type="entry name" value="Ribbon_hlx_hlx"/>
</dbReference>
<feature type="domain" description="Arc-like DNA binding" evidence="2">
    <location>
        <begin position="8"/>
        <end position="41"/>
    </location>
</feature>
<evidence type="ECO:0000259" key="2">
    <source>
        <dbReference type="Pfam" id="PF03869"/>
    </source>
</evidence>
<keyword evidence="1" id="KW-0175">Coiled coil</keyword>
<protein>
    <submittedName>
        <fullName evidence="3">Arc family DNA-binding protein</fullName>
    </submittedName>
</protein>
<feature type="coiled-coil region" evidence="1">
    <location>
        <begin position="19"/>
        <end position="54"/>
    </location>
</feature>
<dbReference type="InterPro" id="IPR005569">
    <property type="entry name" value="Arc_DNA-bd_dom"/>
</dbReference>
<dbReference type="Gene3D" id="1.10.1220.10">
    <property type="entry name" value="Met repressor-like"/>
    <property type="match status" value="1"/>
</dbReference>
<accession>A0ABW3IIX2</accession>
<name>A0ABW3IIX2_9RHOB</name>
<dbReference type="InterPro" id="IPR013321">
    <property type="entry name" value="Arc_rbn_hlx_hlx"/>
</dbReference>
<dbReference type="EMBL" id="JBHTJT010000002">
    <property type="protein sequence ID" value="MFD0978044.1"/>
    <property type="molecule type" value="Genomic_DNA"/>
</dbReference>